<organism evidence="8 9">
    <name type="scientific">Actinomadura yumaensis</name>
    <dbReference type="NCBI Taxonomy" id="111807"/>
    <lineage>
        <taxon>Bacteria</taxon>
        <taxon>Bacillati</taxon>
        <taxon>Actinomycetota</taxon>
        <taxon>Actinomycetes</taxon>
        <taxon>Streptosporangiales</taxon>
        <taxon>Thermomonosporaceae</taxon>
        <taxon>Actinomadura</taxon>
    </lineage>
</organism>
<dbReference type="InterPro" id="IPR051328">
    <property type="entry name" value="T7SS_ABC-Transporter"/>
</dbReference>
<feature type="transmembrane region" description="Helical" evidence="6">
    <location>
        <begin position="775"/>
        <end position="803"/>
    </location>
</feature>
<dbReference type="Gene3D" id="3.40.1710.10">
    <property type="entry name" value="abc type-2 transporter like domain"/>
    <property type="match status" value="1"/>
</dbReference>
<feature type="domain" description="ABC-2 type transporter transmembrane" evidence="7">
    <location>
        <begin position="770"/>
        <end position="918"/>
    </location>
</feature>
<comment type="caution">
    <text evidence="8">The sequence shown here is derived from an EMBL/GenBank/DDBJ whole genome shotgun (WGS) entry which is preliminary data.</text>
</comment>
<dbReference type="NCBIfam" id="TIGR03062">
    <property type="entry name" value="pip_yhgE_Cterm"/>
    <property type="match status" value="1"/>
</dbReference>
<dbReference type="EMBL" id="JBHSXS010000001">
    <property type="protein sequence ID" value="MFC6878375.1"/>
    <property type="molecule type" value="Genomic_DNA"/>
</dbReference>
<dbReference type="PANTHER" id="PTHR43077:SF5">
    <property type="entry name" value="PHAGE INFECTION PROTEIN"/>
    <property type="match status" value="1"/>
</dbReference>
<dbReference type="Proteomes" id="UP001596380">
    <property type="component" value="Unassembled WGS sequence"/>
</dbReference>
<proteinExistence type="predicted"/>
<evidence type="ECO:0000259" key="7">
    <source>
        <dbReference type="Pfam" id="PF12698"/>
    </source>
</evidence>
<dbReference type="InterPro" id="IPR017501">
    <property type="entry name" value="Phage_infect_YhgE_C"/>
</dbReference>
<name>A0ABW2CD20_9ACTN</name>
<protein>
    <submittedName>
        <fullName evidence="8">YhgE/Pip family protein</fullName>
    </submittedName>
</protein>
<feature type="transmembrane region" description="Helical" evidence="6">
    <location>
        <begin position="845"/>
        <end position="864"/>
    </location>
</feature>
<sequence>MRALRLAAYELRRFRTPMQVAGLAFLALVPLLYGGIYLWSNWDPYDRIGELPVAVVNEDRPVRVQGRTVDAGGDFVRRLRSEHLVDMRETGAERARKGLREGDYYAVLSVPPDFSSRITSGAIGTPKQASMAITLNDANNYLVSVMAKVAQSELQRIVNESAVSAYFTAAFGKLAELRKSLGDAAGGAERLQQGLGEAQNGSAALASGLGQAQQGTAALTDGLVQAKQGSGALANGLGQARQGTAALVGGVGAAKQGSAELAAGLGQARRGTGALVAGLGQAKRGSGALATGLGRSGQGSAALAAGLGRAEQGSAELASGAARLKRGTAELAPGTVRLSRGIHAFAGEAVPLAGRAVAGLPRLADAAVGASGEAAGLTALAAELSGRAARLAADLDRRLNELGRRHPEIVGGAPFRRLREAVRAVDGTVERRLSALAARYPAVARDPRFAAAAAAAKRLDATMAGRLGLLAGRHPELRRDPVFGDVLRLADRAAARARLVADAAARVNGRTRRLAADARRMDRQVPAVQRKLREAANGLVRLDRGGARLAAGARQADQGAGALLTGARTLDRGNARLANGARALNAGNARLLTGARALDNGNARLLQGARTLDQGSARLANGARALDNGNARLLQGARTLDQGSARLADGARRLDAGNARLLNGAQRLNAGSGELLAGAQKLNAGQGKLKDGAAKLASGLRSGESRVPVPPADRRDRDAKTLAQPVNVASSNLHPGGVYGRGLSPFFFGIALWVFGLVAYLMLRPLPGRLLASSAGSATVAFAAYLPALLIGLAGTGVLYASLELGLGLDPVHTAATLGVLALGVASFLSIVHLLRVVFGAAGDALALVLLMLQLVSCGGLYPVETLPLPFQAVHRVVPMTYFDAALRTTIFGGEASHAWRDCGVLAGFLAGALVLLVLAVRRRRAWTLARLKPELEL</sequence>
<gene>
    <name evidence="8" type="ORF">ACFQKB_01210</name>
</gene>
<comment type="subcellular location">
    <subcellularLocation>
        <location evidence="1">Membrane</location>
        <topology evidence="1">Multi-pass membrane protein</topology>
    </subcellularLocation>
</comment>
<feature type="transmembrane region" description="Helical" evidence="6">
    <location>
        <begin position="743"/>
        <end position="763"/>
    </location>
</feature>
<dbReference type="Pfam" id="PF12698">
    <property type="entry name" value="ABC2_membrane_3"/>
    <property type="match status" value="2"/>
</dbReference>
<evidence type="ECO:0000256" key="6">
    <source>
        <dbReference type="SAM" id="Phobius"/>
    </source>
</evidence>
<evidence type="ECO:0000313" key="8">
    <source>
        <dbReference type="EMBL" id="MFC6878375.1"/>
    </source>
</evidence>
<reference evidence="9" key="1">
    <citation type="journal article" date="2019" name="Int. J. Syst. Evol. Microbiol.">
        <title>The Global Catalogue of Microorganisms (GCM) 10K type strain sequencing project: providing services to taxonomists for standard genome sequencing and annotation.</title>
        <authorList>
            <consortium name="The Broad Institute Genomics Platform"/>
            <consortium name="The Broad Institute Genome Sequencing Center for Infectious Disease"/>
            <person name="Wu L."/>
            <person name="Ma J."/>
        </authorList>
    </citation>
    <scope>NUCLEOTIDE SEQUENCE [LARGE SCALE GENOMIC DNA]</scope>
    <source>
        <strain evidence="9">JCM 3369</strain>
    </source>
</reference>
<keyword evidence="3 6" id="KW-1133">Transmembrane helix</keyword>
<feature type="domain" description="ABC-2 type transporter transmembrane" evidence="7">
    <location>
        <begin position="24"/>
        <end position="163"/>
    </location>
</feature>
<dbReference type="InterPro" id="IPR013525">
    <property type="entry name" value="ABC2_TM"/>
</dbReference>
<feature type="transmembrane region" description="Helical" evidence="6">
    <location>
        <begin position="815"/>
        <end position="838"/>
    </location>
</feature>
<dbReference type="NCBIfam" id="TIGR03061">
    <property type="entry name" value="pip_yhgE_Nterm"/>
    <property type="match status" value="1"/>
</dbReference>
<dbReference type="PANTHER" id="PTHR43077">
    <property type="entry name" value="TRANSPORT PERMEASE YVFS-RELATED"/>
    <property type="match status" value="1"/>
</dbReference>
<evidence type="ECO:0000256" key="4">
    <source>
        <dbReference type="ARBA" id="ARBA00023136"/>
    </source>
</evidence>
<dbReference type="InterPro" id="IPR017500">
    <property type="entry name" value="Phage_infect_YhgE_N"/>
</dbReference>
<dbReference type="RefSeq" id="WP_160820003.1">
    <property type="nucleotide sequence ID" value="NZ_JBHSXS010000001.1"/>
</dbReference>
<feature type="region of interest" description="Disordered" evidence="5">
    <location>
        <begin position="697"/>
        <end position="716"/>
    </location>
</feature>
<feature type="transmembrane region" description="Helical" evidence="6">
    <location>
        <begin position="20"/>
        <end position="39"/>
    </location>
</feature>
<evidence type="ECO:0000256" key="1">
    <source>
        <dbReference type="ARBA" id="ARBA00004141"/>
    </source>
</evidence>
<keyword evidence="2 6" id="KW-0812">Transmembrane</keyword>
<feature type="transmembrane region" description="Helical" evidence="6">
    <location>
        <begin position="904"/>
        <end position="921"/>
    </location>
</feature>
<accession>A0ABW2CD20</accession>
<keyword evidence="9" id="KW-1185">Reference proteome</keyword>
<keyword evidence="4 6" id="KW-0472">Membrane</keyword>
<evidence type="ECO:0000313" key="9">
    <source>
        <dbReference type="Proteomes" id="UP001596380"/>
    </source>
</evidence>
<evidence type="ECO:0000256" key="2">
    <source>
        <dbReference type="ARBA" id="ARBA00022692"/>
    </source>
</evidence>
<evidence type="ECO:0000256" key="5">
    <source>
        <dbReference type="SAM" id="MobiDB-lite"/>
    </source>
</evidence>
<evidence type="ECO:0000256" key="3">
    <source>
        <dbReference type="ARBA" id="ARBA00022989"/>
    </source>
</evidence>